<dbReference type="PROSITE" id="PS50041">
    <property type="entry name" value="C_TYPE_LECTIN_2"/>
    <property type="match status" value="1"/>
</dbReference>
<proteinExistence type="predicted"/>
<dbReference type="InterPro" id="IPR016186">
    <property type="entry name" value="C-type_lectin-like/link_sf"/>
</dbReference>
<dbReference type="GeneTree" id="ENSGT00940000177388"/>
<sequence length="143" mass="16516">RWYQASFCLGLLLPSGAGSTCPFYSWKNWTEAQKYCQEKYTDLARVDSMEDIDELIAAGGSFSGTVWIGLYDKWWSWRWSAPNGFDFRNSFVNWYSTEPGNPRNLWELCGALWQGFWHDINCNVAMPFVCYNNTAGSDGQVWC</sequence>
<feature type="chain" id="PRO_5018686118" description="C-type lectin domain-containing protein" evidence="2">
    <location>
        <begin position="19"/>
        <end position="143"/>
    </location>
</feature>
<dbReference type="SUPFAM" id="SSF56436">
    <property type="entry name" value="C-type lectin-like"/>
    <property type="match status" value="1"/>
</dbReference>
<dbReference type="PANTHER" id="PTHR45784">
    <property type="entry name" value="C-TYPE LECTIN DOMAIN FAMILY 20 MEMBER A-RELATED"/>
    <property type="match status" value="1"/>
</dbReference>
<dbReference type="Pfam" id="PF00059">
    <property type="entry name" value="Lectin_C"/>
    <property type="match status" value="1"/>
</dbReference>
<accession>A0A3Q3AFH6</accession>
<keyword evidence="5" id="KW-1185">Reference proteome</keyword>
<dbReference type="AlphaFoldDB" id="A0A3Q3AFH6"/>
<name>A0A3Q3AFH6_KRYMA</name>
<dbReference type="InterPro" id="IPR018378">
    <property type="entry name" value="C-type_lectin_CS"/>
</dbReference>
<evidence type="ECO:0000256" key="2">
    <source>
        <dbReference type="SAM" id="SignalP"/>
    </source>
</evidence>
<dbReference type="PANTHER" id="PTHR45784:SF3">
    <property type="entry name" value="C-TYPE LECTIN DOMAIN FAMILY 4 MEMBER K-LIKE-RELATED"/>
    <property type="match status" value="1"/>
</dbReference>
<protein>
    <recommendedName>
        <fullName evidence="3">C-type lectin domain-containing protein</fullName>
    </recommendedName>
</protein>
<keyword evidence="1" id="KW-1015">Disulfide bond</keyword>
<dbReference type="InterPro" id="IPR016187">
    <property type="entry name" value="CTDL_fold"/>
</dbReference>
<dbReference type="InterPro" id="IPR001304">
    <property type="entry name" value="C-type_lectin-like"/>
</dbReference>
<dbReference type="Gene3D" id="3.10.100.10">
    <property type="entry name" value="Mannose-Binding Protein A, subunit A"/>
    <property type="match status" value="1"/>
</dbReference>
<evidence type="ECO:0000256" key="1">
    <source>
        <dbReference type="ARBA" id="ARBA00023157"/>
    </source>
</evidence>
<dbReference type="SMART" id="SM00034">
    <property type="entry name" value="CLECT"/>
    <property type="match status" value="1"/>
</dbReference>
<evidence type="ECO:0000313" key="5">
    <source>
        <dbReference type="Proteomes" id="UP000264800"/>
    </source>
</evidence>
<dbReference type="Ensembl" id="ENSKMAT00000010211.1">
    <property type="protein sequence ID" value="ENSKMAP00000010049.1"/>
    <property type="gene ID" value="ENSKMAG00000007547.1"/>
</dbReference>
<reference evidence="4" key="2">
    <citation type="submission" date="2025-09" db="UniProtKB">
        <authorList>
            <consortium name="Ensembl"/>
        </authorList>
    </citation>
    <scope>IDENTIFICATION</scope>
</reference>
<feature type="signal peptide" evidence="2">
    <location>
        <begin position="1"/>
        <end position="18"/>
    </location>
</feature>
<dbReference type="PROSITE" id="PS00615">
    <property type="entry name" value="C_TYPE_LECTIN_1"/>
    <property type="match status" value="1"/>
</dbReference>
<dbReference type="OMA" id="FSGLCSC"/>
<evidence type="ECO:0000259" key="3">
    <source>
        <dbReference type="PROSITE" id="PS50041"/>
    </source>
</evidence>
<organism evidence="4 5">
    <name type="scientific">Kryptolebias marmoratus</name>
    <name type="common">Mangrove killifish</name>
    <name type="synonym">Rivulus marmoratus</name>
    <dbReference type="NCBI Taxonomy" id="37003"/>
    <lineage>
        <taxon>Eukaryota</taxon>
        <taxon>Metazoa</taxon>
        <taxon>Chordata</taxon>
        <taxon>Craniata</taxon>
        <taxon>Vertebrata</taxon>
        <taxon>Euteleostomi</taxon>
        <taxon>Actinopterygii</taxon>
        <taxon>Neopterygii</taxon>
        <taxon>Teleostei</taxon>
        <taxon>Neoteleostei</taxon>
        <taxon>Acanthomorphata</taxon>
        <taxon>Ovalentaria</taxon>
        <taxon>Atherinomorphae</taxon>
        <taxon>Cyprinodontiformes</taxon>
        <taxon>Rivulidae</taxon>
        <taxon>Kryptolebias</taxon>
    </lineage>
</organism>
<keyword evidence="2" id="KW-0732">Signal</keyword>
<dbReference type="Proteomes" id="UP000264800">
    <property type="component" value="Unplaced"/>
</dbReference>
<evidence type="ECO:0000313" key="4">
    <source>
        <dbReference type="Ensembl" id="ENSKMAP00000010049.1"/>
    </source>
</evidence>
<feature type="domain" description="C-type lectin" evidence="3">
    <location>
        <begin position="17"/>
        <end position="131"/>
    </location>
</feature>
<reference evidence="4" key="1">
    <citation type="submission" date="2025-08" db="UniProtKB">
        <authorList>
            <consortium name="Ensembl"/>
        </authorList>
    </citation>
    <scope>IDENTIFICATION</scope>
</reference>